<gene>
    <name evidence="2" type="ORF">BST97_02320</name>
</gene>
<dbReference type="Proteomes" id="UP000193431">
    <property type="component" value="Chromosome"/>
</dbReference>
<evidence type="ECO:0000313" key="2">
    <source>
        <dbReference type="EMBL" id="ARN76925.1"/>
    </source>
</evidence>
<keyword evidence="3" id="KW-1185">Reference proteome</keyword>
<organism evidence="2 3">
    <name type="scientific">Nonlabens spongiae</name>
    <dbReference type="NCBI Taxonomy" id="331648"/>
    <lineage>
        <taxon>Bacteria</taxon>
        <taxon>Pseudomonadati</taxon>
        <taxon>Bacteroidota</taxon>
        <taxon>Flavobacteriia</taxon>
        <taxon>Flavobacteriales</taxon>
        <taxon>Flavobacteriaceae</taxon>
        <taxon>Nonlabens</taxon>
    </lineage>
</organism>
<keyword evidence="1" id="KW-0812">Transmembrane</keyword>
<keyword evidence="1" id="KW-0472">Membrane</keyword>
<sequence length="69" mass="8178">MKNLWNIKFLLSALAFTFIFSLLFSLSDVSFQWQHLTLWKFTKQFIFFVIIFLVTTILISRGAKGKKEN</sequence>
<proteinExistence type="predicted"/>
<feature type="transmembrane region" description="Helical" evidence="1">
    <location>
        <begin position="41"/>
        <end position="59"/>
    </location>
</feature>
<evidence type="ECO:0000256" key="1">
    <source>
        <dbReference type="SAM" id="Phobius"/>
    </source>
</evidence>
<dbReference type="AlphaFoldDB" id="A0A1W6MH57"/>
<keyword evidence="1" id="KW-1133">Transmembrane helix</keyword>
<dbReference type="EMBL" id="CP019344">
    <property type="protein sequence ID" value="ARN76925.1"/>
    <property type="molecule type" value="Genomic_DNA"/>
</dbReference>
<protein>
    <submittedName>
        <fullName evidence="2">Uncharacterized protein</fullName>
    </submittedName>
</protein>
<reference evidence="2 3" key="1">
    <citation type="submission" date="2016-11" db="EMBL/GenBank/DDBJ databases">
        <title>Trade-off between light-utilization and light-protection in marine flavobacteria.</title>
        <authorList>
            <person name="Kumagai Y."/>
        </authorList>
    </citation>
    <scope>NUCLEOTIDE SEQUENCE [LARGE SCALE GENOMIC DNA]</scope>
    <source>
        <strain evidence="2 3">JCM 13191</strain>
    </source>
</reference>
<name>A0A1W6MH57_9FLAO</name>
<accession>A0A1W6MH57</accession>
<evidence type="ECO:0000313" key="3">
    <source>
        <dbReference type="Proteomes" id="UP000193431"/>
    </source>
</evidence>
<dbReference type="STRING" id="331648.BST97_02320"/>